<gene>
    <name evidence="2" type="ORF">SAMN04488244_109144</name>
</gene>
<dbReference type="RefSeq" id="WP_103880435.1">
    <property type="nucleotide sequence ID" value="NZ_FNVG01000009.1"/>
</dbReference>
<feature type="transmembrane region" description="Helical" evidence="1">
    <location>
        <begin position="167"/>
        <end position="191"/>
    </location>
</feature>
<feature type="transmembrane region" description="Helical" evidence="1">
    <location>
        <begin position="84"/>
        <end position="105"/>
    </location>
</feature>
<feature type="transmembrane region" description="Helical" evidence="1">
    <location>
        <begin position="297"/>
        <end position="318"/>
    </location>
</feature>
<organism evidence="2 3">
    <name type="scientific">Vibrio hangzhouensis</name>
    <dbReference type="NCBI Taxonomy" id="462991"/>
    <lineage>
        <taxon>Bacteria</taxon>
        <taxon>Pseudomonadati</taxon>
        <taxon>Pseudomonadota</taxon>
        <taxon>Gammaproteobacteria</taxon>
        <taxon>Vibrionales</taxon>
        <taxon>Vibrionaceae</taxon>
        <taxon>Vibrio</taxon>
    </lineage>
</organism>
<evidence type="ECO:0000313" key="2">
    <source>
        <dbReference type="EMBL" id="SEG24579.1"/>
    </source>
</evidence>
<dbReference type="OrthoDB" id="5875459at2"/>
<feature type="transmembrane region" description="Helical" evidence="1">
    <location>
        <begin position="246"/>
        <end position="264"/>
    </location>
</feature>
<evidence type="ECO:0000313" key="3">
    <source>
        <dbReference type="Proteomes" id="UP000236721"/>
    </source>
</evidence>
<keyword evidence="1" id="KW-0812">Transmembrane</keyword>
<keyword evidence="3" id="KW-1185">Reference proteome</keyword>
<proteinExistence type="predicted"/>
<protein>
    <recommendedName>
        <fullName evidence="4">Dolichyl-phosphate-mannose-protein mannosyltransferase</fullName>
    </recommendedName>
</protein>
<dbReference type="Proteomes" id="UP000236721">
    <property type="component" value="Unassembled WGS sequence"/>
</dbReference>
<evidence type="ECO:0000256" key="1">
    <source>
        <dbReference type="SAM" id="Phobius"/>
    </source>
</evidence>
<name>A0A1H5YK91_9VIBR</name>
<evidence type="ECO:0008006" key="4">
    <source>
        <dbReference type="Google" id="ProtNLM"/>
    </source>
</evidence>
<feature type="transmembrane region" description="Helical" evidence="1">
    <location>
        <begin position="203"/>
        <end position="226"/>
    </location>
</feature>
<feature type="transmembrane region" description="Helical" evidence="1">
    <location>
        <begin position="330"/>
        <end position="348"/>
    </location>
</feature>
<dbReference type="EMBL" id="FNVG01000009">
    <property type="protein sequence ID" value="SEG24579.1"/>
    <property type="molecule type" value="Genomic_DNA"/>
</dbReference>
<reference evidence="3" key="1">
    <citation type="submission" date="2016-10" db="EMBL/GenBank/DDBJ databases">
        <authorList>
            <person name="Varghese N."/>
            <person name="Submissions S."/>
        </authorList>
    </citation>
    <scope>NUCLEOTIDE SEQUENCE [LARGE SCALE GENOMIC DNA]</scope>
    <source>
        <strain evidence="3">CGMCC 1.7062</strain>
    </source>
</reference>
<feature type="transmembrane region" description="Helical" evidence="1">
    <location>
        <begin position="111"/>
        <end position="130"/>
    </location>
</feature>
<accession>A0A1H5YK91</accession>
<feature type="transmembrane region" description="Helical" evidence="1">
    <location>
        <begin position="12"/>
        <end position="33"/>
    </location>
</feature>
<sequence length="516" mass="58748">MEANRRYLVKVMYVCLIVFVSIFTTLYVTLFEINSDVAFLVYMAKNTGWKELYADFYEVNPPLIVYLYKLFLTPSDMGLLSDISAIRIGTTIYFLICLFLVYQLLRLVSKNALLITFCASLALFTIYPLAYSQREHFVAAGLVVYICNVWSSGPATRYGLVRLMSTLVAAIGFCLKPQYLVVMFLIEFMMIWKGRITIRYKDVLLISMWGIFYIFSVYYFNSGYIYTIIPISFDYYTQYKTSKSELVSVASGLAITVLPCYIFMRGIKWESEYVVLLAIGILATLVAYASAGTGFGYHLIPAITLSSTMLYSAGIIAIKGLVAGKRTINMILLIISLVPLSFLHAPYFRSIDLFMFKPSVDRLFAINQELSDDMIVDEELLLLSEELSQMTEEGDGILVLATTAMYPHHAIVMHSKLTWASSFPNFWLLPAEVNYDASSASQQAHIENIRSLVFRDLLDYKPKIIIFAHQKDNSTHSLTLLMEDTNIAQKLSTYEFHIKMPADDLDYFIYSNHGNK</sequence>
<keyword evidence="1" id="KW-1133">Transmembrane helix</keyword>
<feature type="transmembrane region" description="Helical" evidence="1">
    <location>
        <begin position="273"/>
        <end position="291"/>
    </location>
</feature>
<dbReference type="AlphaFoldDB" id="A0A1H5YK91"/>
<keyword evidence="1" id="KW-0472">Membrane</keyword>